<evidence type="ECO:0000313" key="3">
    <source>
        <dbReference type="Proteomes" id="UP000741863"/>
    </source>
</evidence>
<dbReference type="EMBL" id="JAFBEC010000006">
    <property type="protein sequence ID" value="MBM7633206.1"/>
    <property type="molecule type" value="Genomic_DNA"/>
</dbReference>
<accession>A0ABS2PCZ2</accession>
<reference evidence="2 3" key="1">
    <citation type="submission" date="2021-01" db="EMBL/GenBank/DDBJ databases">
        <title>Genomic Encyclopedia of Type Strains, Phase IV (KMG-IV): sequencing the most valuable type-strain genomes for metagenomic binning, comparative biology and taxonomic classification.</title>
        <authorList>
            <person name="Goeker M."/>
        </authorList>
    </citation>
    <scope>NUCLEOTIDE SEQUENCE [LARGE SCALE GENOMIC DNA]</scope>
    <source>
        <strain evidence="2 3">DSM 25540</strain>
    </source>
</reference>
<dbReference type="InterPro" id="IPR011234">
    <property type="entry name" value="Fumarylacetoacetase-like_C"/>
</dbReference>
<dbReference type="Gene3D" id="3.90.850.10">
    <property type="entry name" value="Fumarylacetoacetase-like, C-terminal domain"/>
    <property type="match status" value="1"/>
</dbReference>
<feature type="domain" description="Fumarylacetoacetase-like C-terminal" evidence="1">
    <location>
        <begin position="54"/>
        <end position="220"/>
    </location>
</feature>
<dbReference type="Proteomes" id="UP000741863">
    <property type="component" value="Unassembled WGS sequence"/>
</dbReference>
<organism evidence="2 3">
    <name type="scientific">Geomicrobium sediminis</name>
    <dbReference type="NCBI Taxonomy" id="1347788"/>
    <lineage>
        <taxon>Bacteria</taxon>
        <taxon>Bacillati</taxon>
        <taxon>Bacillota</taxon>
        <taxon>Bacilli</taxon>
        <taxon>Bacillales</taxon>
        <taxon>Geomicrobium</taxon>
    </lineage>
</organism>
<sequence length="239" mass="27408">MDVLAKLKTSEAFIRFTRSEYIDVDLIDLPIAQSIYRITLDPKDHDRHNNPKVTLHEIPGEQCIAHREKVTIPMNETELLSRPGIGIVFDHEPKHRSKKALRESLLGATIVNEFHHPTHSPQQYSTTFHACSIGPWISLEQMNFNHSTVYTYRNKQHMLTWHPAEMIDDILTVLGQVTKQTHIKHGDLVMLTSDSYASPCGVLDTIDVTIDGIGTLQNSFQFLARRTSENRHRTEYSEQ</sequence>
<comment type="caution">
    <text evidence="2">The sequence shown here is derived from an EMBL/GenBank/DDBJ whole genome shotgun (WGS) entry which is preliminary data.</text>
</comment>
<keyword evidence="3" id="KW-1185">Reference proteome</keyword>
<dbReference type="SUPFAM" id="SSF56529">
    <property type="entry name" value="FAH"/>
    <property type="match status" value="1"/>
</dbReference>
<dbReference type="Pfam" id="PF01557">
    <property type="entry name" value="FAA_hydrolase"/>
    <property type="match status" value="1"/>
</dbReference>
<protein>
    <submittedName>
        <fullName evidence="2">2-keto-4-pentenoate hydratase/2-oxohepta-3-ene-1,7-dioic acid hydratase in catechol pathway</fullName>
    </submittedName>
</protein>
<dbReference type="RefSeq" id="WP_204697786.1">
    <property type="nucleotide sequence ID" value="NZ_JAFBEC010000006.1"/>
</dbReference>
<name>A0ABS2PCZ2_9BACL</name>
<evidence type="ECO:0000259" key="1">
    <source>
        <dbReference type="Pfam" id="PF01557"/>
    </source>
</evidence>
<proteinExistence type="predicted"/>
<dbReference type="InterPro" id="IPR036663">
    <property type="entry name" value="Fumarylacetoacetase_C_sf"/>
</dbReference>
<gene>
    <name evidence="2" type="ORF">JOD17_002300</name>
</gene>
<evidence type="ECO:0000313" key="2">
    <source>
        <dbReference type="EMBL" id="MBM7633206.1"/>
    </source>
</evidence>